<protein>
    <submittedName>
        <fullName evidence="4">D-glycero-beta-D-manno-heptose-7-phosphate kinase</fullName>
    </submittedName>
</protein>
<dbReference type="PANTHER" id="PTHR46969:SF1">
    <property type="entry name" value="BIFUNCTIONAL PROTEIN HLDE"/>
    <property type="match status" value="1"/>
</dbReference>
<dbReference type="GO" id="GO:0005829">
    <property type="term" value="C:cytosol"/>
    <property type="evidence" value="ECO:0007669"/>
    <property type="project" value="TreeGrafter"/>
</dbReference>
<dbReference type="InterPro" id="IPR029056">
    <property type="entry name" value="Ribokinase-like"/>
</dbReference>
<evidence type="ECO:0000256" key="2">
    <source>
        <dbReference type="ARBA" id="ARBA00022777"/>
    </source>
</evidence>
<dbReference type="EMBL" id="DSOL01000052">
    <property type="protein sequence ID" value="HEN27433.1"/>
    <property type="molecule type" value="Genomic_DNA"/>
</dbReference>
<keyword evidence="1" id="KW-0808">Transferase</keyword>
<dbReference type="SUPFAM" id="SSF53613">
    <property type="entry name" value="Ribokinase-like"/>
    <property type="match status" value="1"/>
</dbReference>
<evidence type="ECO:0000256" key="1">
    <source>
        <dbReference type="ARBA" id="ARBA00022679"/>
    </source>
</evidence>
<dbReference type="AlphaFoldDB" id="A0A7C2P033"/>
<dbReference type="InterPro" id="IPR002173">
    <property type="entry name" value="Carboh/pur_kinase_PfkB_CS"/>
</dbReference>
<dbReference type="Pfam" id="PF00294">
    <property type="entry name" value="PfkB"/>
    <property type="match status" value="1"/>
</dbReference>
<dbReference type="CDD" id="cd01172">
    <property type="entry name" value="RfaE_like"/>
    <property type="match status" value="1"/>
</dbReference>
<sequence length="334" mass="37068">MEKILEAIEGFKNLKGIVVGDLMLDVYSFGTVERISPEAPVPIVRVERDEFRVGGAANVASNLRALGAEVMVAGLVGEDFEGEMLIDLMESKGIRVEMVGVVKGKRTIVKNRIIARGQQLLRIDWEDLKERGGKIRKKILENVIIRSQNADFIIIEDYNKGFLDGFMYRTIIASSSAPVFIDPKFEHYSSMKNAFLVKPNFEEFRKATGIAKFRGNFGRSVETFRKKLNIKNLVVTKGEEGMYISNGDAINHIPSLRRKVFDVTGAGDMVISLLALGMCSGLSLFEASILATIGAGIEITKLGAQPVTKEELIMEVRNHWDRLLEGVVSLKEQG</sequence>
<dbReference type="InterPro" id="IPR011611">
    <property type="entry name" value="PfkB_dom"/>
</dbReference>
<dbReference type="GO" id="GO:0033785">
    <property type="term" value="F:heptose 7-phosphate kinase activity"/>
    <property type="evidence" value="ECO:0007669"/>
    <property type="project" value="TreeGrafter"/>
</dbReference>
<organism evidence="4">
    <name type="scientific">candidate division WOR-3 bacterium</name>
    <dbReference type="NCBI Taxonomy" id="2052148"/>
    <lineage>
        <taxon>Bacteria</taxon>
        <taxon>Bacteria division WOR-3</taxon>
    </lineage>
</organism>
<comment type="caution">
    <text evidence="4">The sequence shown here is derived from an EMBL/GenBank/DDBJ whole genome shotgun (WGS) entry which is preliminary data.</text>
</comment>
<dbReference type="Gene3D" id="3.40.1190.20">
    <property type="match status" value="1"/>
</dbReference>
<dbReference type="GO" id="GO:0033786">
    <property type="term" value="F:heptose-1-phosphate adenylyltransferase activity"/>
    <property type="evidence" value="ECO:0007669"/>
    <property type="project" value="TreeGrafter"/>
</dbReference>
<proteinExistence type="predicted"/>
<evidence type="ECO:0000259" key="3">
    <source>
        <dbReference type="Pfam" id="PF00294"/>
    </source>
</evidence>
<evidence type="ECO:0000313" key="4">
    <source>
        <dbReference type="EMBL" id="HEN27433.1"/>
    </source>
</evidence>
<keyword evidence="2 4" id="KW-0418">Kinase</keyword>
<gene>
    <name evidence="4" type="ORF">ENQ77_01965</name>
</gene>
<dbReference type="PROSITE" id="PS00583">
    <property type="entry name" value="PFKB_KINASES_1"/>
    <property type="match status" value="1"/>
</dbReference>
<dbReference type="GO" id="GO:0016773">
    <property type="term" value="F:phosphotransferase activity, alcohol group as acceptor"/>
    <property type="evidence" value="ECO:0007669"/>
    <property type="project" value="InterPro"/>
</dbReference>
<reference evidence="4" key="1">
    <citation type="journal article" date="2020" name="mSystems">
        <title>Genome- and Community-Level Interaction Insights into Carbon Utilization and Element Cycling Functions of Hydrothermarchaeota in Hydrothermal Sediment.</title>
        <authorList>
            <person name="Zhou Z."/>
            <person name="Liu Y."/>
            <person name="Xu W."/>
            <person name="Pan J."/>
            <person name="Luo Z.H."/>
            <person name="Li M."/>
        </authorList>
    </citation>
    <scope>NUCLEOTIDE SEQUENCE [LARGE SCALE GENOMIC DNA]</scope>
    <source>
        <strain evidence="4">SpSt-34</strain>
    </source>
</reference>
<accession>A0A7C2P033</accession>
<feature type="domain" description="Carbohydrate kinase PfkB" evidence="3">
    <location>
        <begin position="18"/>
        <end position="306"/>
    </location>
</feature>
<dbReference type="InterPro" id="IPR011913">
    <property type="entry name" value="RfaE_dom_I"/>
</dbReference>
<name>A0A7C2P033_UNCW3</name>
<dbReference type="PANTHER" id="PTHR46969">
    <property type="entry name" value="BIFUNCTIONAL PROTEIN HLDE"/>
    <property type="match status" value="1"/>
</dbReference>